<name>A0A0G1H2E9_9BACT</name>
<proteinExistence type="predicted"/>
<dbReference type="AlphaFoldDB" id="A0A0G1H2E9"/>
<dbReference type="PROSITE" id="PS51084">
    <property type="entry name" value="HIT_2"/>
    <property type="match status" value="1"/>
</dbReference>
<dbReference type="PROSITE" id="PS00892">
    <property type="entry name" value="HIT_1"/>
    <property type="match status" value="1"/>
</dbReference>
<dbReference type="Gene3D" id="3.30.428.10">
    <property type="entry name" value="HIT-like"/>
    <property type="match status" value="1"/>
</dbReference>
<dbReference type="Proteomes" id="UP000034736">
    <property type="component" value="Unassembled WGS sequence"/>
</dbReference>
<comment type="caution">
    <text evidence="5">The sequence shown here is derived from an EMBL/GenBank/DDBJ whole genome shotgun (WGS) entry which is preliminary data.</text>
</comment>
<feature type="domain" description="HIT" evidence="4">
    <location>
        <begin position="5"/>
        <end position="112"/>
    </location>
</feature>
<feature type="short sequence motif" description="Histidine triad motif" evidence="2 3">
    <location>
        <begin position="96"/>
        <end position="100"/>
    </location>
</feature>
<dbReference type="InterPro" id="IPR011146">
    <property type="entry name" value="HIT-like"/>
</dbReference>
<evidence type="ECO:0000256" key="2">
    <source>
        <dbReference type="PIRSR" id="PIRSR601310-3"/>
    </source>
</evidence>
<reference evidence="5 6" key="1">
    <citation type="journal article" date="2015" name="Nature">
        <title>rRNA introns, odd ribosomes, and small enigmatic genomes across a large radiation of phyla.</title>
        <authorList>
            <person name="Brown C.T."/>
            <person name="Hug L.A."/>
            <person name="Thomas B.C."/>
            <person name="Sharon I."/>
            <person name="Castelle C.J."/>
            <person name="Singh A."/>
            <person name="Wilkins M.J."/>
            <person name="Williams K.H."/>
            <person name="Banfield J.F."/>
        </authorList>
    </citation>
    <scope>NUCLEOTIDE SEQUENCE [LARGE SCALE GENOMIC DNA]</scope>
</reference>
<dbReference type="Pfam" id="PF11969">
    <property type="entry name" value="DcpS_C"/>
    <property type="match status" value="1"/>
</dbReference>
<evidence type="ECO:0000313" key="6">
    <source>
        <dbReference type="Proteomes" id="UP000034736"/>
    </source>
</evidence>
<dbReference type="GO" id="GO:0003824">
    <property type="term" value="F:catalytic activity"/>
    <property type="evidence" value="ECO:0007669"/>
    <property type="project" value="InterPro"/>
</dbReference>
<protein>
    <submittedName>
        <fullName evidence="5">Histidine triad (HIT) protein</fullName>
    </submittedName>
</protein>
<dbReference type="InterPro" id="IPR019808">
    <property type="entry name" value="Histidine_triad_CS"/>
</dbReference>
<dbReference type="InterPro" id="IPR001310">
    <property type="entry name" value="Histidine_triad_HIT"/>
</dbReference>
<dbReference type="EMBL" id="LCHU01000014">
    <property type="protein sequence ID" value="KKT41000.1"/>
    <property type="molecule type" value="Genomic_DNA"/>
</dbReference>
<sequence>MDNCVFCKITSKQSPAEILMESDGVVVFKDIYPSAPVHYLVVSKKHIPSIKEVSHEDEALMGHLIHMAKESAEKLGLNGYKLVFNVGKEGGQIVDHIHLHLLGGWATNKPNTVNV</sequence>
<gene>
    <name evidence="5" type="ORF">UW30_C0014G0009</name>
</gene>
<feature type="active site" description="Tele-AMP-histidine intermediate" evidence="1">
    <location>
        <position position="98"/>
    </location>
</feature>
<dbReference type="PRINTS" id="PR00332">
    <property type="entry name" value="HISTRIAD"/>
</dbReference>
<dbReference type="PANTHER" id="PTHR23089">
    <property type="entry name" value="HISTIDINE TRIAD HIT PROTEIN"/>
    <property type="match status" value="1"/>
</dbReference>
<dbReference type="STRING" id="1618647.UW30_C0014G0009"/>
<evidence type="ECO:0000259" key="4">
    <source>
        <dbReference type="PROSITE" id="PS51084"/>
    </source>
</evidence>
<evidence type="ECO:0000256" key="3">
    <source>
        <dbReference type="PROSITE-ProRule" id="PRU00464"/>
    </source>
</evidence>
<organism evidence="5 6">
    <name type="scientific">Candidatus Giovannonibacteria bacterium GW2011_GWA2_44_13b</name>
    <dbReference type="NCBI Taxonomy" id="1618647"/>
    <lineage>
        <taxon>Bacteria</taxon>
        <taxon>Candidatus Giovannoniibacteriota</taxon>
    </lineage>
</organism>
<evidence type="ECO:0000256" key="1">
    <source>
        <dbReference type="PIRSR" id="PIRSR601310-1"/>
    </source>
</evidence>
<accession>A0A0G1H2E9</accession>
<evidence type="ECO:0000313" key="5">
    <source>
        <dbReference type="EMBL" id="KKT41000.1"/>
    </source>
</evidence>
<dbReference type="InterPro" id="IPR036265">
    <property type="entry name" value="HIT-like_sf"/>
</dbReference>
<dbReference type="SUPFAM" id="SSF54197">
    <property type="entry name" value="HIT-like"/>
    <property type="match status" value="1"/>
</dbReference>